<keyword evidence="6" id="KW-0862">Zinc</keyword>
<reference evidence="11 12" key="1">
    <citation type="journal article" date="2014" name="Genome Biol. Evol.">
        <title>The genome of the myxosporean Thelohanellus kitauei shows adaptations to nutrient acquisition within its fish host.</title>
        <authorList>
            <person name="Yang Y."/>
            <person name="Xiong J."/>
            <person name="Zhou Z."/>
            <person name="Huo F."/>
            <person name="Miao W."/>
            <person name="Ran C."/>
            <person name="Liu Y."/>
            <person name="Zhang J."/>
            <person name="Feng J."/>
            <person name="Wang M."/>
            <person name="Wang M."/>
            <person name="Wang L."/>
            <person name="Yao B."/>
        </authorList>
    </citation>
    <scope>NUCLEOTIDE SEQUENCE [LARGE SCALE GENOMIC DNA]</scope>
    <source>
        <strain evidence="11">Wuqing</strain>
    </source>
</reference>
<evidence type="ECO:0000259" key="10">
    <source>
        <dbReference type="Pfam" id="PF05193"/>
    </source>
</evidence>
<comment type="caution">
    <text evidence="11">The sequence shown here is derived from an EMBL/GenBank/DDBJ whole genome shotgun (WGS) entry which is preliminary data.</text>
</comment>
<dbReference type="EMBL" id="JWZT01005150">
    <property type="protein sequence ID" value="KII62016.1"/>
    <property type="molecule type" value="Genomic_DNA"/>
</dbReference>
<evidence type="ECO:0000256" key="5">
    <source>
        <dbReference type="ARBA" id="ARBA00022801"/>
    </source>
</evidence>
<dbReference type="Proteomes" id="UP000031668">
    <property type="component" value="Unassembled WGS sequence"/>
</dbReference>
<dbReference type="OrthoDB" id="10251424at2759"/>
<protein>
    <submittedName>
        <fullName evidence="11">Mitochondrial-processing peptidase subunit beta</fullName>
    </submittedName>
</protein>
<evidence type="ECO:0000256" key="3">
    <source>
        <dbReference type="ARBA" id="ARBA00022670"/>
    </source>
</evidence>
<dbReference type="FunFam" id="3.30.830.10:FF:000008">
    <property type="entry name" value="Mitochondrial-processing peptidase subunit beta"/>
    <property type="match status" value="1"/>
</dbReference>
<dbReference type="SUPFAM" id="SSF63411">
    <property type="entry name" value="LuxS/MPP-like metallohydrolase"/>
    <property type="match status" value="2"/>
</dbReference>
<dbReference type="Gene3D" id="3.30.830.10">
    <property type="entry name" value="Metalloenzyme, LuxS/M16 peptidase-like"/>
    <property type="match status" value="2"/>
</dbReference>
<organism evidence="11 12">
    <name type="scientific">Thelohanellus kitauei</name>
    <name type="common">Myxosporean</name>
    <dbReference type="NCBI Taxonomy" id="669202"/>
    <lineage>
        <taxon>Eukaryota</taxon>
        <taxon>Metazoa</taxon>
        <taxon>Cnidaria</taxon>
        <taxon>Myxozoa</taxon>
        <taxon>Myxosporea</taxon>
        <taxon>Bivalvulida</taxon>
        <taxon>Platysporina</taxon>
        <taxon>Myxobolidae</taxon>
        <taxon>Thelohanellus</taxon>
    </lineage>
</organism>
<gene>
    <name evidence="11" type="ORF">RF11_07044</name>
</gene>
<evidence type="ECO:0000256" key="6">
    <source>
        <dbReference type="ARBA" id="ARBA00022833"/>
    </source>
</evidence>
<dbReference type="AlphaFoldDB" id="A0A0C2MK75"/>
<sequence length="415" mass="46688">MIDNSRANSEMRKLLVNKLGGYFQRRFYQSVKWTRFPFQYEYKSQNKTQVTALPSGLRVVTHHIPGPTATVGFFIDSGSRAETQENNGVAHFFEHMAFKGTTKMSQVEMENLVENLGTRLFAYTSREQTVYYGKCFASDGPQIVKILSDIIQSPLLSENAIERERGVILREMEDIDSQVNEVIFDHLHSTAYQGTPLGFTILGPTENINRISRADLANYIKSHYTAGRIVLIAVGDVDHQDYVKLANAYLSSIPVTTTQDLVGWYQPAKYLGSSVLLRNDDMPHAHVVISYEGVPPTHPDFMSLMLASTYIGSWDQSCTNGRLMPSKLAQLASEEDVGRTFSSFYAAYKDTGLWGIYFTSKGTQLDTFTIYVGYQLKLLQSKLTEGSIIQAKNALKTNYLMQVDGTTPMFEEIGR</sequence>
<dbReference type="InterPro" id="IPR050361">
    <property type="entry name" value="MPP/UQCRC_Complex"/>
</dbReference>
<keyword evidence="5" id="KW-0378">Hydrolase</keyword>
<evidence type="ECO:0000256" key="7">
    <source>
        <dbReference type="ARBA" id="ARBA00023049"/>
    </source>
</evidence>
<keyword evidence="4" id="KW-0479">Metal-binding</keyword>
<keyword evidence="3" id="KW-0645">Protease</keyword>
<proteinExistence type="predicted"/>
<evidence type="ECO:0000259" key="9">
    <source>
        <dbReference type="Pfam" id="PF00675"/>
    </source>
</evidence>
<dbReference type="Pfam" id="PF05193">
    <property type="entry name" value="Peptidase_M16_C"/>
    <property type="match status" value="1"/>
</dbReference>
<name>A0A0C2MK75_THEKT</name>
<dbReference type="OMA" id="IDVVCDM"/>
<comment type="cofactor">
    <cofactor evidence="1">
        <name>Zn(2+)</name>
        <dbReference type="ChEBI" id="CHEBI:29105"/>
    </cofactor>
</comment>
<dbReference type="InterPro" id="IPR011249">
    <property type="entry name" value="Metalloenz_LuxS/M16"/>
</dbReference>
<dbReference type="GO" id="GO:0046872">
    <property type="term" value="F:metal ion binding"/>
    <property type="evidence" value="ECO:0007669"/>
    <property type="project" value="UniProtKB-KW"/>
</dbReference>
<keyword evidence="12" id="KW-1185">Reference proteome</keyword>
<dbReference type="InterPro" id="IPR007863">
    <property type="entry name" value="Peptidase_M16_C"/>
</dbReference>
<dbReference type="PANTHER" id="PTHR11851">
    <property type="entry name" value="METALLOPROTEASE"/>
    <property type="match status" value="1"/>
</dbReference>
<dbReference type="GO" id="GO:0005739">
    <property type="term" value="C:mitochondrion"/>
    <property type="evidence" value="ECO:0007669"/>
    <property type="project" value="UniProtKB-SubCell"/>
</dbReference>
<accession>A0A0C2MK75</accession>
<evidence type="ECO:0000313" key="12">
    <source>
        <dbReference type="Proteomes" id="UP000031668"/>
    </source>
</evidence>
<feature type="domain" description="Peptidase M16 N-terminal" evidence="9">
    <location>
        <begin position="58"/>
        <end position="204"/>
    </location>
</feature>
<keyword evidence="7" id="KW-0482">Metalloprotease</keyword>
<evidence type="ECO:0000256" key="4">
    <source>
        <dbReference type="ARBA" id="ARBA00022723"/>
    </source>
</evidence>
<evidence type="ECO:0000256" key="8">
    <source>
        <dbReference type="ARBA" id="ARBA00023128"/>
    </source>
</evidence>
<comment type="subcellular location">
    <subcellularLocation>
        <location evidence="2">Mitochondrion</location>
    </subcellularLocation>
</comment>
<dbReference type="GO" id="GO:0004222">
    <property type="term" value="F:metalloendopeptidase activity"/>
    <property type="evidence" value="ECO:0007669"/>
    <property type="project" value="TreeGrafter"/>
</dbReference>
<dbReference type="Pfam" id="PF00675">
    <property type="entry name" value="Peptidase_M16"/>
    <property type="match status" value="1"/>
</dbReference>
<dbReference type="MEROPS" id="M16.003"/>
<dbReference type="InterPro" id="IPR011765">
    <property type="entry name" value="Pept_M16_N"/>
</dbReference>
<evidence type="ECO:0000313" key="11">
    <source>
        <dbReference type="EMBL" id="KII62016.1"/>
    </source>
</evidence>
<feature type="domain" description="Peptidase M16 C-terminal" evidence="10">
    <location>
        <begin position="211"/>
        <end position="395"/>
    </location>
</feature>
<keyword evidence="8" id="KW-0496">Mitochondrion</keyword>
<evidence type="ECO:0000256" key="2">
    <source>
        <dbReference type="ARBA" id="ARBA00004173"/>
    </source>
</evidence>
<dbReference type="PANTHER" id="PTHR11851:SF149">
    <property type="entry name" value="GH01077P"/>
    <property type="match status" value="1"/>
</dbReference>
<dbReference type="GO" id="GO:0006627">
    <property type="term" value="P:protein processing involved in protein targeting to mitochondrion"/>
    <property type="evidence" value="ECO:0007669"/>
    <property type="project" value="TreeGrafter"/>
</dbReference>
<evidence type="ECO:0000256" key="1">
    <source>
        <dbReference type="ARBA" id="ARBA00001947"/>
    </source>
</evidence>